<evidence type="ECO:0008006" key="3">
    <source>
        <dbReference type="Google" id="ProtNLM"/>
    </source>
</evidence>
<dbReference type="EMBL" id="CP006986">
    <property type="protein sequence ID" value="AIC28961.1"/>
    <property type="molecule type" value="Genomic_DNA"/>
</dbReference>
<dbReference type="KEGG" id="rei:IE4771_CH03898"/>
<proteinExistence type="predicted"/>
<accession>A0A060IB92</accession>
<evidence type="ECO:0000313" key="1">
    <source>
        <dbReference type="EMBL" id="AIC28961.1"/>
    </source>
</evidence>
<evidence type="ECO:0000313" key="2">
    <source>
        <dbReference type="Proteomes" id="UP000027180"/>
    </source>
</evidence>
<organism evidence="1 2">
    <name type="scientific">Rhizobium etli bv. mimosae str. IE4771</name>
    <dbReference type="NCBI Taxonomy" id="1432050"/>
    <lineage>
        <taxon>Bacteria</taxon>
        <taxon>Pseudomonadati</taxon>
        <taxon>Pseudomonadota</taxon>
        <taxon>Alphaproteobacteria</taxon>
        <taxon>Hyphomicrobiales</taxon>
        <taxon>Rhizobiaceae</taxon>
        <taxon>Rhizobium/Agrobacterium group</taxon>
        <taxon>Rhizobium</taxon>
    </lineage>
</organism>
<dbReference type="AlphaFoldDB" id="A0A060IB92"/>
<gene>
    <name evidence="1" type="ORF">IE4771_CH03898</name>
</gene>
<dbReference type="HOGENOM" id="CLU_198352_1_0_5"/>
<name>A0A060IB92_RHIET</name>
<protein>
    <recommendedName>
        <fullName evidence="3">DUF1127 domain-containing protein</fullName>
    </recommendedName>
</protein>
<dbReference type="Proteomes" id="UP000027180">
    <property type="component" value="Chromosome"/>
</dbReference>
<reference evidence="1 2" key="1">
    <citation type="submission" date="2013-12" db="EMBL/GenBank/DDBJ databases">
        <title>Complete genome sequence of Rhizobium etli bv. mimosae IE4771.</title>
        <authorList>
            <person name="Bustos P."/>
            <person name="Santamaria R.I."/>
            <person name="Lozano L."/>
            <person name="Ormeno-Orrillo E."/>
            <person name="Rogel M.A."/>
            <person name="Romero D."/>
            <person name="Cevallos M.A."/>
            <person name="Martinez-Romero E."/>
            <person name="Gonzalez V."/>
        </authorList>
    </citation>
    <scope>NUCLEOTIDE SEQUENCE [LARGE SCALE GENOMIC DNA]</scope>
    <source>
        <strain evidence="1 2">IE4771</strain>
    </source>
</reference>
<dbReference type="RefSeq" id="WP_086156371.1">
    <property type="nucleotide sequence ID" value="NZ_CP006986.1"/>
</dbReference>
<sequence>MSAIRNSIRAGFLGRAFATLSAANAVSAAVEAGRRPRARDLQDLGIDPASFGQVIR</sequence>